<dbReference type="GO" id="GO:0005524">
    <property type="term" value="F:ATP binding"/>
    <property type="evidence" value="ECO:0007669"/>
    <property type="project" value="UniProtKB-KW"/>
</dbReference>
<evidence type="ECO:0000256" key="7">
    <source>
        <dbReference type="ARBA" id="ARBA00022741"/>
    </source>
</evidence>
<dbReference type="PROSITE" id="PS50893">
    <property type="entry name" value="ABC_TRANSPORTER_2"/>
    <property type="match status" value="1"/>
</dbReference>
<evidence type="ECO:0000256" key="2">
    <source>
        <dbReference type="ARBA" id="ARBA00004202"/>
    </source>
</evidence>
<dbReference type="InterPro" id="IPR017871">
    <property type="entry name" value="ABC_transporter-like_CS"/>
</dbReference>
<name>A0A841DLN4_9ACTN</name>
<feature type="transmembrane region" description="Helical" evidence="11">
    <location>
        <begin position="170"/>
        <end position="187"/>
    </location>
</feature>
<dbReference type="RefSeq" id="WP_184831249.1">
    <property type="nucleotide sequence ID" value="NZ_BAAAVN010000014.1"/>
</dbReference>
<dbReference type="PROSITE" id="PS00211">
    <property type="entry name" value="ABC_TRANSPORTER_1"/>
    <property type="match status" value="1"/>
</dbReference>
<keyword evidence="5" id="KW-1003">Cell membrane</keyword>
<organism evidence="14 15">
    <name type="scientific">Kribbella solani</name>
    <dbReference type="NCBI Taxonomy" id="236067"/>
    <lineage>
        <taxon>Bacteria</taxon>
        <taxon>Bacillati</taxon>
        <taxon>Actinomycetota</taxon>
        <taxon>Actinomycetes</taxon>
        <taxon>Propionibacteriales</taxon>
        <taxon>Kribbellaceae</taxon>
        <taxon>Kribbella</taxon>
    </lineage>
</organism>
<comment type="similarity">
    <text evidence="3">Belongs to the ABC transporter superfamily.</text>
</comment>
<feature type="domain" description="ABC transmembrane type-1" evidence="13">
    <location>
        <begin position="77"/>
        <end position="266"/>
    </location>
</feature>
<keyword evidence="6 11" id="KW-0812">Transmembrane</keyword>
<evidence type="ECO:0000313" key="14">
    <source>
        <dbReference type="EMBL" id="MBB5977347.1"/>
    </source>
</evidence>
<dbReference type="PANTHER" id="PTHR43297:SF2">
    <property type="entry name" value="DIPEPTIDE TRANSPORT ATP-BINDING PROTEIN DPPD"/>
    <property type="match status" value="1"/>
</dbReference>
<evidence type="ECO:0000256" key="5">
    <source>
        <dbReference type="ARBA" id="ARBA00022475"/>
    </source>
</evidence>
<evidence type="ECO:0000256" key="4">
    <source>
        <dbReference type="ARBA" id="ARBA00022448"/>
    </source>
</evidence>
<keyword evidence="10 11" id="KW-0472">Membrane</keyword>
<gene>
    <name evidence="14" type="ORF">HDA44_000688</name>
</gene>
<dbReference type="PROSITE" id="PS50928">
    <property type="entry name" value="ABC_TM1"/>
    <property type="match status" value="1"/>
</dbReference>
<evidence type="ECO:0000256" key="6">
    <source>
        <dbReference type="ARBA" id="ARBA00022692"/>
    </source>
</evidence>
<evidence type="ECO:0000256" key="3">
    <source>
        <dbReference type="ARBA" id="ARBA00005417"/>
    </source>
</evidence>
<reference evidence="14 15" key="1">
    <citation type="submission" date="2020-08" db="EMBL/GenBank/DDBJ databases">
        <title>Sequencing the genomes of 1000 actinobacteria strains.</title>
        <authorList>
            <person name="Klenk H.-P."/>
        </authorList>
    </citation>
    <scope>NUCLEOTIDE SEQUENCE [LARGE SCALE GENOMIC DNA]</scope>
    <source>
        <strain evidence="14 15">DSM 17294</strain>
    </source>
</reference>
<dbReference type="GO" id="GO:0055085">
    <property type="term" value="P:transmembrane transport"/>
    <property type="evidence" value="ECO:0007669"/>
    <property type="project" value="InterPro"/>
</dbReference>
<keyword evidence="15" id="KW-1185">Reference proteome</keyword>
<dbReference type="FunFam" id="3.40.50.300:FF:000016">
    <property type="entry name" value="Oligopeptide ABC transporter ATP-binding component"/>
    <property type="match status" value="1"/>
</dbReference>
<evidence type="ECO:0000256" key="9">
    <source>
        <dbReference type="ARBA" id="ARBA00022989"/>
    </source>
</evidence>
<dbReference type="NCBIfam" id="TIGR01727">
    <property type="entry name" value="oligo_HPY"/>
    <property type="match status" value="1"/>
</dbReference>
<dbReference type="SUPFAM" id="SSF52540">
    <property type="entry name" value="P-loop containing nucleoside triphosphate hydrolases"/>
    <property type="match status" value="1"/>
</dbReference>
<feature type="domain" description="ABC transporter" evidence="12">
    <location>
        <begin position="301"/>
        <end position="551"/>
    </location>
</feature>
<keyword evidence="9 11" id="KW-1133">Transmembrane helix</keyword>
<accession>A0A841DLN4</accession>
<dbReference type="InterPro" id="IPR000515">
    <property type="entry name" value="MetI-like"/>
</dbReference>
<dbReference type="SMART" id="SM00382">
    <property type="entry name" value="AAA"/>
    <property type="match status" value="1"/>
</dbReference>
<keyword evidence="8" id="KW-0067">ATP-binding</keyword>
<evidence type="ECO:0000256" key="11">
    <source>
        <dbReference type="RuleBase" id="RU363032"/>
    </source>
</evidence>
<dbReference type="Proteomes" id="UP000558997">
    <property type="component" value="Unassembled WGS sequence"/>
</dbReference>
<proteinExistence type="inferred from homology"/>
<evidence type="ECO:0000313" key="15">
    <source>
        <dbReference type="Proteomes" id="UP000558997"/>
    </source>
</evidence>
<dbReference type="InterPro" id="IPR003593">
    <property type="entry name" value="AAA+_ATPase"/>
</dbReference>
<evidence type="ECO:0000256" key="10">
    <source>
        <dbReference type="ARBA" id="ARBA00023136"/>
    </source>
</evidence>
<evidence type="ECO:0000256" key="1">
    <source>
        <dbReference type="ARBA" id="ARBA00004141"/>
    </source>
</evidence>
<dbReference type="GO" id="GO:0015833">
    <property type="term" value="P:peptide transport"/>
    <property type="evidence" value="ECO:0007669"/>
    <property type="project" value="InterPro"/>
</dbReference>
<keyword evidence="7" id="KW-0547">Nucleotide-binding</keyword>
<comment type="similarity">
    <text evidence="11">Belongs to the binding-protein-dependent transport system permease family.</text>
</comment>
<keyword evidence="4 11" id="KW-0813">Transport</keyword>
<protein>
    <submittedName>
        <fullName evidence="14">Peptide/nickel transport system permease protein</fullName>
    </submittedName>
</protein>
<feature type="transmembrane region" description="Helical" evidence="11">
    <location>
        <begin position="79"/>
        <end position="105"/>
    </location>
</feature>
<dbReference type="Pfam" id="PF08352">
    <property type="entry name" value="oligo_HPY"/>
    <property type="match status" value="1"/>
</dbReference>
<dbReference type="CDD" id="cd06261">
    <property type="entry name" value="TM_PBP2"/>
    <property type="match status" value="1"/>
</dbReference>
<comment type="subcellular location">
    <subcellularLocation>
        <location evidence="11">Cell membrane</location>
        <topology evidence="11">Multi-pass membrane protein</topology>
    </subcellularLocation>
    <subcellularLocation>
        <location evidence="2">Cell membrane</location>
        <topology evidence="2">Peripheral membrane protein</topology>
    </subcellularLocation>
    <subcellularLocation>
        <location evidence="1">Membrane</location>
        <topology evidence="1">Multi-pass membrane protein</topology>
    </subcellularLocation>
</comment>
<dbReference type="InterPro" id="IPR035906">
    <property type="entry name" value="MetI-like_sf"/>
</dbReference>
<dbReference type="PANTHER" id="PTHR43297">
    <property type="entry name" value="OLIGOPEPTIDE TRANSPORT ATP-BINDING PROTEIN APPD"/>
    <property type="match status" value="1"/>
</dbReference>
<dbReference type="Pfam" id="PF00005">
    <property type="entry name" value="ABC_tran"/>
    <property type="match status" value="1"/>
</dbReference>
<sequence length="624" mass="66171">MSGSMRGRGVRSPITILCLLFLLALAIVAVVAPILLPDVAGQRSGDLLHVKEGPSGSHWLGTDTQGRDVLDRLLVGTRFTLIGVVEGVAAGLLFGVPIGLAAGYLRGRLDRAVGWVAELAMSIPAIVIVVQVLSIFRGSLLAAMVVYGALTAPGLMRVIRSVVLQVREELYVSAAVVAGLSVPYILFRHVLPRIRGVLVVQTALLAAGALLVQTGLAFLGLLVSPPAPSWGEMVADGLGIIVLQPWLIWPPGIAIVLTVLAFGFLADSFSDRAEVVRVRRRGTGAVKARPAPERTPQDSLLSVTDLRVTISGAAGPKRILDGVSFSIAAGEAVGLVGESGCGKSITAAAIIRLLPPGGVLESGEVELEGRRLSSLAEQDLRRLRGREIGFVAQEPMIALNPAMRIGDLIGEVVRVHHGGSKAEVRRRVLDLLSSVRLPNPAEVARRYPHELSGGMAQRVGIARALAGEPKLLIADEPTTALDVTVQAEILRLLRDLRDSRGMALLLVTHDWGVVADVCDRAVVMYAGQVVEDATVASVFAAPKHPYSKRLLESDPHRVVKGAILPTIPGSVPAPGQWPGGCRFAPRCAYAEDRCGEAAVPLEYAAADHLTRCLRRPELEELNVL</sequence>
<dbReference type="Gene3D" id="1.10.3720.10">
    <property type="entry name" value="MetI-like"/>
    <property type="match status" value="1"/>
</dbReference>
<dbReference type="AlphaFoldDB" id="A0A841DLN4"/>
<dbReference type="InterPro" id="IPR027417">
    <property type="entry name" value="P-loop_NTPase"/>
</dbReference>
<dbReference type="GO" id="GO:0016887">
    <property type="term" value="F:ATP hydrolysis activity"/>
    <property type="evidence" value="ECO:0007669"/>
    <property type="project" value="InterPro"/>
</dbReference>
<feature type="transmembrane region" description="Helical" evidence="11">
    <location>
        <begin position="243"/>
        <end position="265"/>
    </location>
</feature>
<feature type="transmembrane region" description="Helical" evidence="11">
    <location>
        <begin position="199"/>
        <end position="223"/>
    </location>
</feature>
<dbReference type="GO" id="GO:0005886">
    <property type="term" value="C:plasma membrane"/>
    <property type="evidence" value="ECO:0007669"/>
    <property type="project" value="UniProtKB-SubCell"/>
</dbReference>
<dbReference type="EMBL" id="JACHNF010000001">
    <property type="protein sequence ID" value="MBB5977347.1"/>
    <property type="molecule type" value="Genomic_DNA"/>
</dbReference>
<evidence type="ECO:0000256" key="8">
    <source>
        <dbReference type="ARBA" id="ARBA00022840"/>
    </source>
</evidence>
<feature type="transmembrane region" description="Helical" evidence="11">
    <location>
        <begin position="12"/>
        <end position="36"/>
    </location>
</feature>
<dbReference type="InterPro" id="IPR013563">
    <property type="entry name" value="Oligopep_ABC_C"/>
</dbReference>
<comment type="caution">
    <text evidence="14">The sequence shown here is derived from an EMBL/GenBank/DDBJ whole genome shotgun (WGS) entry which is preliminary data.</text>
</comment>
<dbReference type="Gene3D" id="3.40.50.300">
    <property type="entry name" value="P-loop containing nucleotide triphosphate hydrolases"/>
    <property type="match status" value="1"/>
</dbReference>
<evidence type="ECO:0000259" key="12">
    <source>
        <dbReference type="PROSITE" id="PS50893"/>
    </source>
</evidence>
<evidence type="ECO:0000259" key="13">
    <source>
        <dbReference type="PROSITE" id="PS50928"/>
    </source>
</evidence>
<dbReference type="InterPro" id="IPR050388">
    <property type="entry name" value="ABC_Ni/Peptide_Import"/>
</dbReference>
<dbReference type="Pfam" id="PF00528">
    <property type="entry name" value="BPD_transp_1"/>
    <property type="match status" value="1"/>
</dbReference>
<dbReference type="SUPFAM" id="SSF161098">
    <property type="entry name" value="MetI-like"/>
    <property type="match status" value="1"/>
</dbReference>
<dbReference type="InterPro" id="IPR003439">
    <property type="entry name" value="ABC_transporter-like_ATP-bd"/>
</dbReference>
<dbReference type="CDD" id="cd03257">
    <property type="entry name" value="ABC_NikE_OppD_transporters"/>
    <property type="match status" value="1"/>
</dbReference>